<sequence length="218" mass="25065">MAKQALNDKPTLEARSLRRPTILMKEADDPETVENITEEEFLEYVKTEPKRVWNVIGRLGQYLNSEIEKQNAMLKQRDEQINGLADELESCRNLITRRAIQDAQEETATTSSIRGGPSNKMADPEPLSDGKDPEFEQWMSRMLNKLDINRDHFSSEKAKVAYIESRTKGEAAKHLAPRMRPDHPERYQTANDVFNHLKEILRYNALCAPEKALSFYAS</sequence>
<dbReference type="AlphaFoldDB" id="A0A1J9R7W1"/>
<dbReference type="VEuPathDB" id="FungiDB:ACJ73_04553"/>
<proteinExistence type="predicted"/>
<evidence type="ECO:0000256" key="1">
    <source>
        <dbReference type="SAM" id="MobiDB-lite"/>
    </source>
</evidence>
<keyword evidence="3" id="KW-1185">Reference proteome</keyword>
<dbReference type="STRING" id="1658174.A0A1J9R7W1"/>
<gene>
    <name evidence="2" type="ORF">ACJ73_04553</name>
</gene>
<evidence type="ECO:0000313" key="3">
    <source>
        <dbReference type="Proteomes" id="UP000242791"/>
    </source>
</evidence>
<dbReference type="EMBL" id="LGTZ01000637">
    <property type="protein sequence ID" value="OJD24092.1"/>
    <property type="molecule type" value="Genomic_DNA"/>
</dbReference>
<dbReference type="OrthoDB" id="4206427at2759"/>
<comment type="caution">
    <text evidence="2">The sequence shown here is derived from an EMBL/GenBank/DDBJ whole genome shotgun (WGS) entry which is preliminary data.</text>
</comment>
<feature type="region of interest" description="Disordered" evidence="1">
    <location>
        <begin position="101"/>
        <end position="130"/>
    </location>
</feature>
<reference evidence="2 3" key="1">
    <citation type="submission" date="2015-08" db="EMBL/GenBank/DDBJ databases">
        <title>Emmonsia species relationships and genome sequence.</title>
        <authorList>
            <person name="Cuomo C.A."/>
            <person name="Schwartz I.S."/>
            <person name="Kenyon C."/>
            <person name="De Hoog G.S."/>
            <person name="Govender N.P."/>
            <person name="Botha A."/>
            <person name="Moreno L."/>
            <person name="De Vries M."/>
            <person name="Munoz J.F."/>
            <person name="Stielow J.B."/>
        </authorList>
    </citation>
    <scope>NUCLEOTIDE SEQUENCE [LARGE SCALE GENOMIC DNA]</scope>
    <source>
        <strain evidence="2 3">EI222</strain>
    </source>
</reference>
<organism evidence="2 3">
    <name type="scientific">Blastomyces percursus</name>
    <dbReference type="NCBI Taxonomy" id="1658174"/>
    <lineage>
        <taxon>Eukaryota</taxon>
        <taxon>Fungi</taxon>
        <taxon>Dikarya</taxon>
        <taxon>Ascomycota</taxon>
        <taxon>Pezizomycotina</taxon>
        <taxon>Eurotiomycetes</taxon>
        <taxon>Eurotiomycetidae</taxon>
        <taxon>Onygenales</taxon>
        <taxon>Ajellomycetaceae</taxon>
        <taxon>Blastomyces</taxon>
    </lineage>
</organism>
<name>A0A1J9R7W1_9EURO</name>
<feature type="region of interest" description="Disordered" evidence="1">
    <location>
        <begin position="1"/>
        <end position="31"/>
    </location>
</feature>
<evidence type="ECO:0000313" key="2">
    <source>
        <dbReference type="EMBL" id="OJD24092.1"/>
    </source>
</evidence>
<protein>
    <submittedName>
        <fullName evidence="2">Uncharacterized protein</fullName>
    </submittedName>
</protein>
<dbReference type="Proteomes" id="UP000242791">
    <property type="component" value="Unassembled WGS sequence"/>
</dbReference>
<accession>A0A1J9R7W1</accession>